<keyword evidence="4" id="KW-1185">Reference proteome</keyword>
<evidence type="ECO:0000256" key="2">
    <source>
        <dbReference type="RuleBase" id="RU000363"/>
    </source>
</evidence>
<dbReference type="PRINTS" id="PR00081">
    <property type="entry name" value="GDHRDH"/>
</dbReference>
<name>A0A9P1IXF0_9PELO</name>
<dbReference type="GO" id="GO:0016491">
    <property type="term" value="F:oxidoreductase activity"/>
    <property type="evidence" value="ECO:0007669"/>
    <property type="project" value="UniProtKB-KW"/>
</dbReference>
<proteinExistence type="inferred from homology"/>
<dbReference type="OrthoDB" id="191139at2759"/>
<dbReference type="PRINTS" id="PR00080">
    <property type="entry name" value="SDRFAMILY"/>
</dbReference>
<dbReference type="Gene3D" id="3.40.50.720">
    <property type="entry name" value="NAD(P)-binding Rossmann-like Domain"/>
    <property type="match status" value="1"/>
</dbReference>
<dbReference type="InterPro" id="IPR002347">
    <property type="entry name" value="SDR_fam"/>
</dbReference>
<protein>
    <submittedName>
        <fullName evidence="3">Uncharacterized protein</fullName>
    </submittedName>
</protein>
<organism evidence="3 4">
    <name type="scientific">Caenorhabditis angaria</name>
    <dbReference type="NCBI Taxonomy" id="860376"/>
    <lineage>
        <taxon>Eukaryota</taxon>
        <taxon>Metazoa</taxon>
        <taxon>Ecdysozoa</taxon>
        <taxon>Nematoda</taxon>
        <taxon>Chromadorea</taxon>
        <taxon>Rhabditida</taxon>
        <taxon>Rhabditina</taxon>
        <taxon>Rhabditomorpha</taxon>
        <taxon>Rhabditoidea</taxon>
        <taxon>Rhabditidae</taxon>
        <taxon>Peloderinae</taxon>
        <taxon>Caenorhabditis</taxon>
    </lineage>
</organism>
<gene>
    <name evidence="3" type="ORF">CAMP_LOCUS16690</name>
</gene>
<dbReference type="PANTHER" id="PTHR43157:SF31">
    <property type="entry name" value="PHOSPHATIDYLINOSITOL-GLYCAN BIOSYNTHESIS CLASS F PROTEIN"/>
    <property type="match status" value="1"/>
</dbReference>
<dbReference type="Proteomes" id="UP001152747">
    <property type="component" value="Unassembled WGS sequence"/>
</dbReference>
<dbReference type="InterPro" id="IPR036291">
    <property type="entry name" value="NAD(P)-bd_dom_sf"/>
</dbReference>
<dbReference type="EMBL" id="CANHGI010000006">
    <property type="protein sequence ID" value="CAI5454053.1"/>
    <property type="molecule type" value="Genomic_DNA"/>
</dbReference>
<dbReference type="AlphaFoldDB" id="A0A9P1IXF0"/>
<comment type="caution">
    <text evidence="3">The sequence shown here is derived from an EMBL/GenBank/DDBJ whole genome shotgun (WGS) entry which is preliminary data.</text>
</comment>
<evidence type="ECO:0000313" key="4">
    <source>
        <dbReference type="Proteomes" id="UP001152747"/>
    </source>
</evidence>
<evidence type="ECO:0000256" key="1">
    <source>
        <dbReference type="ARBA" id="ARBA00023002"/>
    </source>
</evidence>
<evidence type="ECO:0000313" key="3">
    <source>
        <dbReference type="EMBL" id="CAI5454053.1"/>
    </source>
</evidence>
<dbReference type="CDD" id="cd05327">
    <property type="entry name" value="retinol-DH_like_SDR_c_like"/>
    <property type="match status" value="1"/>
</dbReference>
<accession>A0A9P1IXF0</accession>
<sequence>MCSKGKFTENVIIENYVAVVTGANIGIGFEVAKEFNLRKAKVYMICRSEKNADAAIVQLENLGCDSSRLHFIQCDFTSFKSVKNAANELLGLENHIDILVNNAAVLMPKFELTEDGFEKTWQTNYLGPFLFTEILLPAINKSENGGRIVNVSSIAHDRVDILDFDQINNENQFGEWKTYGESKVANILHARQLTRRLHESKSSVTINSLHPGIVNTDLLRNTVFAKPGVIAISRFLANIFLKSPLDGAQTVLYLALSEKVEGVSGKYFIDCKLAKESKLALNDQISEDLYNYSMEKVSKFL</sequence>
<dbReference type="SUPFAM" id="SSF51735">
    <property type="entry name" value="NAD(P)-binding Rossmann-fold domains"/>
    <property type="match status" value="1"/>
</dbReference>
<dbReference type="Pfam" id="PF00106">
    <property type="entry name" value="adh_short"/>
    <property type="match status" value="1"/>
</dbReference>
<reference evidence="3" key="1">
    <citation type="submission" date="2022-11" db="EMBL/GenBank/DDBJ databases">
        <authorList>
            <person name="Kikuchi T."/>
        </authorList>
    </citation>
    <scope>NUCLEOTIDE SEQUENCE</scope>
    <source>
        <strain evidence="3">PS1010</strain>
    </source>
</reference>
<keyword evidence="1" id="KW-0560">Oxidoreductase</keyword>
<comment type="similarity">
    <text evidence="2">Belongs to the short-chain dehydrogenases/reductases (SDR) family.</text>
</comment>
<dbReference type="PANTHER" id="PTHR43157">
    <property type="entry name" value="PHOSPHATIDYLINOSITOL-GLYCAN BIOSYNTHESIS CLASS F PROTEIN-RELATED"/>
    <property type="match status" value="1"/>
</dbReference>